<reference evidence="1 2" key="2">
    <citation type="submission" date="2014-10" db="EMBL/GenBank/DDBJ databases">
        <title>Paracoccus sanguinis sp. nov., isolated from clinical specimens of New York State patients.</title>
        <authorList>
            <person name="Mingle L.A."/>
            <person name="Cole J.A."/>
            <person name="Lapierre P."/>
            <person name="Musser K.A."/>
        </authorList>
    </citation>
    <scope>NUCLEOTIDE SEQUENCE [LARGE SCALE GENOMIC DNA]</scope>
    <source>
        <strain evidence="1 2">HAMBI 3106</strain>
    </source>
</reference>
<sequence>MRRHVRWAGWDGQGLDHCDVTLSADGLTLDGVVVGNREGAYGAHYRVQTDAAGRTRQVWVFYTGGPALKVRADDQGRWTDALTDRPIPKLDGCLDVDIGVTPATNTLPIRRLGLGDRQAAEILAAYVPLPTQIDGAFLPRPAPQRYTCLCGERYRYEGLFRHFSTELAVDPDGLVIDYPGYFRRLPDPAGA</sequence>
<protein>
    <submittedName>
        <fullName evidence="1">Uncharacterized protein</fullName>
    </submittedName>
</protein>
<dbReference type="Pfam" id="PF06475">
    <property type="entry name" value="Glycolipid_bind"/>
    <property type="match status" value="1"/>
</dbReference>
<evidence type="ECO:0000313" key="1">
    <source>
        <dbReference type="EMBL" id="KGJ02602.1"/>
    </source>
</evidence>
<organism evidence="1 2">
    <name type="scientific">Paracoccus sphaerophysae</name>
    <dbReference type="NCBI Taxonomy" id="690417"/>
    <lineage>
        <taxon>Bacteria</taxon>
        <taxon>Pseudomonadati</taxon>
        <taxon>Pseudomonadota</taxon>
        <taxon>Alphaproteobacteria</taxon>
        <taxon>Rhodobacterales</taxon>
        <taxon>Paracoccaceae</taxon>
        <taxon>Paracoccus</taxon>
    </lineage>
</organism>
<gene>
    <name evidence="1" type="ORF">IC63_14450</name>
</gene>
<dbReference type="STRING" id="690417.IC63_14450"/>
<dbReference type="InterPro" id="IPR009467">
    <property type="entry name" value="Glycolipid-bd_prot_put"/>
</dbReference>
<dbReference type="RefSeq" id="WP_036721370.1">
    <property type="nucleotide sequence ID" value="NZ_JRKS01000065.1"/>
</dbReference>
<accession>A0A099EXE4</accession>
<proteinExistence type="predicted"/>
<evidence type="ECO:0000313" key="2">
    <source>
        <dbReference type="Proteomes" id="UP000029917"/>
    </source>
</evidence>
<dbReference type="Proteomes" id="UP000029917">
    <property type="component" value="Unassembled WGS sequence"/>
</dbReference>
<keyword evidence="2" id="KW-1185">Reference proteome</keyword>
<name>A0A099EXE4_9RHOB</name>
<reference evidence="1 2" key="1">
    <citation type="submission" date="2014-09" db="EMBL/GenBank/DDBJ databases">
        <authorList>
            <person name="McGinnis J.M."/>
            <person name="Wolfgang W.J."/>
        </authorList>
    </citation>
    <scope>NUCLEOTIDE SEQUENCE [LARGE SCALE GENOMIC DNA]</scope>
    <source>
        <strain evidence="1 2">HAMBI 3106</strain>
    </source>
</reference>
<dbReference type="EMBL" id="JRKS01000065">
    <property type="protein sequence ID" value="KGJ02602.1"/>
    <property type="molecule type" value="Genomic_DNA"/>
</dbReference>
<dbReference type="OrthoDB" id="7347529at2"/>
<dbReference type="AlphaFoldDB" id="A0A099EXE4"/>
<dbReference type="SUPFAM" id="SSF159275">
    <property type="entry name" value="PA1994-like"/>
    <property type="match status" value="1"/>
</dbReference>
<comment type="caution">
    <text evidence="1">The sequence shown here is derived from an EMBL/GenBank/DDBJ whole genome shotgun (WGS) entry which is preliminary data.</text>
</comment>